<comment type="caution">
    <text evidence="2">The sequence shown here is derived from an EMBL/GenBank/DDBJ whole genome shotgun (WGS) entry which is preliminary data.</text>
</comment>
<dbReference type="RefSeq" id="WP_114611165.1">
    <property type="nucleotide sequence ID" value="NZ_QFWX01000001.1"/>
</dbReference>
<dbReference type="Proteomes" id="UP000253987">
    <property type="component" value="Unassembled WGS sequence"/>
</dbReference>
<feature type="domain" description="TnsA endonuclease N-terminal" evidence="1">
    <location>
        <begin position="50"/>
        <end position="119"/>
    </location>
</feature>
<dbReference type="OrthoDB" id="881413at2"/>
<sequence length="202" mass="23602">MKQRELAKQSPIRSSYLSYSAHYDRVFAVESTLELDYLNLVRFERKADRVESQPFSIQFHLRRRPRRYTPDFLVVEGGVEYVDEIKTAKAANQPEFCHKASKLTRYFAERGQVFRIFTENDIRIGYRAQNIRFLAPVLDTSTPMKELATLLNASSARSASMSGLREYVSYLEIEPSFVRRAVAHRLISCDLTKPWSELELHW</sequence>
<evidence type="ECO:0000259" key="1">
    <source>
        <dbReference type="Pfam" id="PF08722"/>
    </source>
</evidence>
<dbReference type="InterPro" id="IPR014833">
    <property type="entry name" value="TnsA_N"/>
</dbReference>
<name>A0A2V3ZNY6_9GAMM</name>
<accession>A0A2V3ZNY6</accession>
<protein>
    <recommendedName>
        <fullName evidence="1">TnsA endonuclease N-terminal domain-containing protein</fullName>
    </recommendedName>
</protein>
<reference evidence="3" key="1">
    <citation type="submission" date="2018-05" db="EMBL/GenBank/DDBJ databases">
        <authorList>
            <person name="Lu D."/>
        </authorList>
    </citation>
    <scope>NUCLEOTIDE SEQUENCE [LARGE SCALE GENOMIC DNA]</scope>
    <source>
        <strain evidence="3">F01</strain>
    </source>
</reference>
<reference evidence="2 3" key="2">
    <citation type="submission" date="2018-06" db="EMBL/GenBank/DDBJ databases">
        <title>Marinobactersediminissp. nov, a moderately halophilic bacterium isolated from marine solar saltern.</title>
        <authorList>
            <person name="Zhang Y."/>
        </authorList>
    </citation>
    <scope>NUCLEOTIDE SEQUENCE [LARGE SCALE GENOMIC DNA]</scope>
    <source>
        <strain evidence="2 3">F01</strain>
    </source>
</reference>
<dbReference type="EMBL" id="QFWX01000001">
    <property type="protein sequence ID" value="PXX93234.1"/>
    <property type="molecule type" value="Genomic_DNA"/>
</dbReference>
<evidence type="ECO:0000313" key="2">
    <source>
        <dbReference type="EMBL" id="PXX93234.1"/>
    </source>
</evidence>
<keyword evidence="3" id="KW-1185">Reference proteome</keyword>
<dbReference type="Pfam" id="PF08722">
    <property type="entry name" value="Tn7_TnsA-like_N"/>
    <property type="match status" value="1"/>
</dbReference>
<gene>
    <name evidence="2" type="ORF">DIT71_00030</name>
</gene>
<evidence type="ECO:0000313" key="3">
    <source>
        <dbReference type="Proteomes" id="UP000253987"/>
    </source>
</evidence>
<dbReference type="AlphaFoldDB" id="A0A2V3ZNY6"/>
<proteinExistence type="predicted"/>
<organism evidence="2 3">
    <name type="scientific">Marinobacter vulgaris</name>
    <dbReference type="NCBI Taxonomy" id="1928331"/>
    <lineage>
        <taxon>Bacteria</taxon>
        <taxon>Pseudomonadati</taxon>
        <taxon>Pseudomonadota</taxon>
        <taxon>Gammaproteobacteria</taxon>
        <taxon>Pseudomonadales</taxon>
        <taxon>Marinobacteraceae</taxon>
        <taxon>Marinobacter</taxon>
    </lineage>
</organism>